<keyword evidence="3" id="KW-1134">Transmembrane beta strand</keyword>
<dbReference type="InterPro" id="IPR000498">
    <property type="entry name" value="OmpA-like_TM_dom"/>
</dbReference>
<evidence type="ECO:0000256" key="5">
    <source>
        <dbReference type="ARBA" id="ARBA00023065"/>
    </source>
</evidence>
<evidence type="ECO:0000313" key="10">
    <source>
        <dbReference type="EMBL" id="OIR04685.1"/>
    </source>
</evidence>
<dbReference type="EMBL" id="MLJW01000055">
    <property type="protein sequence ID" value="OIR04685.1"/>
    <property type="molecule type" value="Genomic_DNA"/>
</dbReference>
<evidence type="ECO:0000259" key="9">
    <source>
        <dbReference type="PROSITE" id="PS51123"/>
    </source>
</evidence>
<feature type="domain" description="OmpA-like" evidence="9">
    <location>
        <begin position="243"/>
        <end position="361"/>
    </location>
</feature>
<dbReference type="PANTHER" id="PTHR30329">
    <property type="entry name" value="STATOR ELEMENT OF FLAGELLAR MOTOR COMPLEX"/>
    <property type="match status" value="1"/>
</dbReference>
<evidence type="ECO:0000256" key="4">
    <source>
        <dbReference type="ARBA" id="ARBA00022692"/>
    </source>
</evidence>
<evidence type="ECO:0000256" key="2">
    <source>
        <dbReference type="ARBA" id="ARBA00022448"/>
    </source>
</evidence>
<sequence>MKLSRTSLSLGVAAVAICTSSFAAADDSFWYMGGNIGQSRAKIDDARIASQLLGTGLTTTSIANDDSHLAYKLFGGYQLNKNFALEASYFDLGQFGYTATTVPAGTLNGNIKLKGVGMDVLGILPLTQQFSAFARVGMNYAQAKDTFSNSGVVAVPANPSPSKNGLNYKAGLGLQYDVTKAFGLRAEAERYRIDDAVGNKGDINMFSLGLVYRFDEKKPAPVQKAAPAPVAEAAPIFVIVPVIKMQRYCSILDIQFEIKQDEIQREEKEKLAVVGTFMNKYPDTTAVIEGHTDNVGTSEFNLKLSLRRAEAVVSYLVDTLHIAPARLSAVGYGEAHPIADNSTREGQQMNRRIDAVIACATDVAGLKVAPARMTMALEMDFDPNKTEIQPQYYGELHEVANFMKANPEVTAAVEGHSSNMVGKVHVSPEKSMEISSLRANKVMDYLVEKEGISRSRLSAEAYGRTRRVAYGTTLEGQQENRRVNIIFNYPKK</sequence>
<dbReference type="InterPro" id="IPR006664">
    <property type="entry name" value="OMP_bac"/>
</dbReference>
<dbReference type="InterPro" id="IPR011250">
    <property type="entry name" value="OMP/PagP_B-barrel"/>
</dbReference>
<keyword evidence="7" id="KW-0472">Membrane</keyword>
<dbReference type="Pfam" id="PF01389">
    <property type="entry name" value="OmpA_membrane"/>
    <property type="match status" value="1"/>
</dbReference>
<accession>A0A1J5SKP1</accession>
<dbReference type="GO" id="GO:0006811">
    <property type="term" value="P:monoatomic ion transport"/>
    <property type="evidence" value="ECO:0007669"/>
    <property type="project" value="UniProtKB-KW"/>
</dbReference>
<dbReference type="PROSITE" id="PS51123">
    <property type="entry name" value="OMPA_2"/>
    <property type="match status" value="2"/>
</dbReference>
<dbReference type="InterPro" id="IPR050330">
    <property type="entry name" value="Bact_OuterMem_StrucFunc"/>
</dbReference>
<keyword evidence="5" id="KW-0406">Ion transport</keyword>
<feature type="domain" description="OmpA-like" evidence="9">
    <location>
        <begin position="368"/>
        <end position="491"/>
    </location>
</feature>
<dbReference type="GO" id="GO:0015288">
    <property type="term" value="F:porin activity"/>
    <property type="evidence" value="ECO:0007669"/>
    <property type="project" value="UniProtKB-KW"/>
</dbReference>
<name>A0A1J5SKP1_9ZZZZ</name>
<gene>
    <name evidence="10" type="primary">oprF_5</name>
    <name evidence="10" type="ORF">GALL_130690</name>
</gene>
<dbReference type="Gene3D" id="3.30.1330.60">
    <property type="entry name" value="OmpA-like domain"/>
    <property type="match status" value="2"/>
</dbReference>
<comment type="subcellular location">
    <subcellularLocation>
        <location evidence="1">Cell outer membrane</location>
        <topology evidence="1">Multi-pass membrane protein</topology>
    </subcellularLocation>
</comment>
<organism evidence="10">
    <name type="scientific">mine drainage metagenome</name>
    <dbReference type="NCBI Taxonomy" id="410659"/>
    <lineage>
        <taxon>unclassified sequences</taxon>
        <taxon>metagenomes</taxon>
        <taxon>ecological metagenomes</taxon>
    </lineage>
</organism>
<evidence type="ECO:0000256" key="6">
    <source>
        <dbReference type="ARBA" id="ARBA00023114"/>
    </source>
</evidence>
<reference evidence="10" key="1">
    <citation type="submission" date="2016-10" db="EMBL/GenBank/DDBJ databases">
        <title>Sequence of Gallionella enrichment culture.</title>
        <authorList>
            <person name="Poehlein A."/>
            <person name="Muehling M."/>
            <person name="Daniel R."/>
        </authorList>
    </citation>
    <scope>NUCLEOTIDE SEQUENCE</scope>
</reference>
<dbReference type="Pfam" id="PF00691">
    <property type="entry name" value="OmpA"/>
    <property type="match status" value="2"/>
</dbReference>
<dbReference type="Gene3D" id="2.40.160.20">
    <property type="match status" value="1"/>
</dbReference>
<dbReference type="GO" id="GO:0009279">
    <property type="term" value="C:cell outer membrane"/>
    <property type="evidence" value="ECO:0007669"/>
    <property type="project" value="UniProtKB-SubCell"/>
</dbReference>
<evidence type="ECO:0000256" key="1">
    <source>
        <dbReference type="ARBA" id="ARBA00004571"/>
    </source>
</evidence>
<keyword evidence="8" id="KW-0998">Cell outer membrane</keyword>
<dbReference type="InterPro" id="IPR006665">
    <property type="entry name" value="OmpA-like"/>
</dbReference>
<keyword evidence="4" id="KW-0812">Transmembrane</keyword>
<dbReference type="PRINTS" id="PR01021">
    <property type="entry name" value="OMPADOMAIN"/>
</dbReference>
<proteinExistence type="predicted"/>
<evidence type="ECO:0000256" key="3">
    <source>
        <dbReference type="ARBA" id="ARBA00022452"/>
    </source>
</evidence>
<keyword evidence="2" id="KW-0813">Transport</keyword>
<dbReference type="InterPro" id="IPR036737">
    <property type="entry name" value="OmpA-like_sf"/>
</dbReference>
<dbReference type="PANTHER" id="PTHR30329:SF21">
    <property type="entry name" value="LIPOPROTEIN YIAD-RELATED"/>
    <property type="match status" value="1"/>
</dbReference>
<dbReference type="GO" id="GO:0046930">
    <property type="term" value="C:pore complex"/>
    <property type="evidence" value="ECO:0007669"/>
    <property type="project" value="UniProtKB-KW"/>
</dbReference>
<keyword evidence="6" id="KW-0626">Porin</keyword>
<dbReference type="SUPFAM" id="SSF103088">
    <property type="entry name" value="OmpA-like"/>
    <property type="match status" value="2"/>
</dbReference>
<protein>
    <submittedName>
        <fullName evidence="10">Outer membrane porin F</fullName>
    </submittedName>
</protein>
<dbReference type="CDD" id="cd07185">
    <property type="entry name" value="OmpA_C-like"/>
    <property type="match status" value="2"/>
</dbReference>
<evidence type="ECO:0000256" key="8">
    <source>
        <dbReference type="ARBA" id="ARBA00023237"/>
    </source>
</evidence>
<dbReference type="AlphaFoldDB" id="A0A1J5SKP1"/>
<comment type="caution">
    <text evidence="10">The sequence shown here is derived from an EMBL/GenBank/DDBJ whole genome shotgun (WGS) entry which is preliminary data.</text>
</comment>
<dbReference type="SUPFAM" id="SSF56925">
    <property type="entry name" value="OMPA-like"/>
    <property type="match status" value="1"/>
</dbReference>
<evidence type="ECO:0000256" key="7">
    <source>
        <dbReference type="ARBA" id="ARBA00023136"/>
    </source>
</evidence>